<gene>
    <name evidence="8" type="ORF">SAMN04488112_101151</name>
</gene>
<keyword evidence="2 6" id="KW-1003">Cell membrane</keyword>
<comment type="caution">
    <text evidence="6">Lacks conserved residue(s) required for the propagation of feature annotation.</text>
</comment>
<dbReference type="STRING" id="1236220.SAMN04488112_101151"/>
<dbReference type="InterPro" id="IPR032816">
    <property type="entry name" value="VTT_dom"/>
</dbReference>
<sequence>MAETVAQWLLSLEKDGMVVAILVNTLLQIPGFIPSVTITGVNVFLWGPVLGGIVSWLGEVLGAGAAFFFFRTGYRIGAGRRFPDWRWINHLNRWPPHRQFISLLAARLAPMIPSGAINLLGSLTTIRFQHFLLATAIGKIPSIALEVWVSHDLIHVREHGLRLAMLLIALVLVRWLWKRKGGG</sequence>
<feature type="transmembrane region" description="Helical" evidence="6">
    <location>
        <begin position="160"/>
        <end position="177"/>
    </location>
</feature>
<organism evidence="8 9">
    <name type="scientific">Melghirimyces thermohalophilus</name>
    <dbReference type="NCBI Taxonomy" id="1236220"/>
    <lineage>
        <taxon>Bacteria</taxon>
        <taxon>Bacillati</taxon>
        <taxon>Bacillota</taxon>
        <taxon>Bacilli</taxon>
        <taxon>Bacillales</taxon>
        <taxon>Thermoactinomycetaceae</taxon>
        <taxon>Melghirimyces</taxon>
    </lineage>
</organism>
<feature type="domain" description="VTT" evidence="7">
    <location>
        <begin position="33"/>
        <end position="148"/>
    </location>
</feature>
<accession>A0A1G6HS09</accession>
<keyword evidence="5 6" id="KW-0472">Membrane</keyword>
<evidence type="ECO:0000313" key="9">
    <source>
        <dbReference type="Proteomes" id="UP000199387"/>
    </source>
</evidence>
<feature type="transmembrane region" description="Helical" evidence="6">
    <location>
        <begin position="16"/>
        <end position="33"/>
    </location>
</feature>
<dbReference type="Proteomes" id="UP000199387">
    <property type="component" value="Unassembled WGS sequence"/>
</dbReference>
<proteinExistence type="inferred from homology"/>
<dbReference type="AlphaFoldDB" id="A0A1G6HS09"/>
<evidence type="ECO:0000256" key="4">
    <source>
        <dbReference type="ARBA" id="ARBA00022989"/>
    </source>
</evidence>
<protein>
    <recommendedName>
        <fullName evidence="6">TVP38/TMEM64 family membrane protein</fullName>
    </recommendedName>
</protein>
<dbReference type="PANTHER" id="PTHR12677:SF59">
    <property type="entry name" value="GOLGI APPARATUS MEMBRANE PROTEIN TVP38-RELATED"/>
    <property type="match status" value="1"/>
</dbReference>
<evidence type="ECO:0000313" key="8">
    <source>
        <dbReference type="EMBL" id="SDB96286.1"/>
    </source>
</evidence>
<evidence type="ECO:0000256" key="5">
    <source>
        <dbReference type="ARBA" id="ARBA00023136"/>
    </source>
</evidence>
<dbReference type="GO" id="GO:0005886">
    <property type="term" value="C:plasma membrane"/>
    <property type="evidence" value="ECO:0007669"/>
    <property type="project" value="UniProtKB-SubCell"/>
</dbReference>
<comment type="subcellular location">
    <subcellularLocation>
        <location evidence="1 6">Cell membrane</location>
        <topology evidence="1 6">Multi-pass membrane protein</topology>
    </subcellularLocation>
</comment>
<evidence type="ECO:0000256" key="3">
    <source>
        <dbReference type="ARBA" id="ARBA00022692"/>
    </source>
</evidence>
<dbReference type="EMBL" id="FMZA01000001">
    <property type="protein sequence ID" value="SDB96286.1"/>
    <property type="molecule type" value="Genomic_DNA"/>
</dbReference>
<dbReference type="InterPro" id="IPR015414">
    <property type="entry name" value="TMEM64"/>
</dbReference>
<dbReference type="RefSeq" id="WP_176757735.1">
    <property type="nucleotide sequence ID" value="NZ_FMZA01000001.1"/>
</dbReference>
<keyword evidence="9" id="KW-1185">Reference proteome</keyword>
<comment type="similarity">
    <text evidence="6">Belongs to the TVP38/TMEM64 family.</text>
</comment>
<dbReference type="Pfam" id="PF09335">
    <property type="entry name" value="VTT_dom"/>
    <property type="match status" value="1"/>
</dbReference>
<feature type="transmembrane region" description="Helical" evidence="6">
    <location>
        <begin position="45"/>
        <end position="70"/>
    </location>
</feature>
<feature type="transmembrane region" description="Helical" evidence="6">
    <location>
        <begin position="126"/>
        <end position="148"/>
    </location>
</feature>
<keyword evidence="4 6" id="KW-1133">Transmembrane helix</keyword>
<dbReference type="PANTHER" id="PTHR12677">
    <property type="entry name" value="GOLGI APPARATUS MEMBRANE PROTEIN TVP38-RELATED"/>
    <property type="match status" value="1"/>
</dbReference>
<name>A0A1G6HS09_9BACL</name>
<reference evidence="8 9" key="1">
    <citation type="submission" date="2016-10" db="EMBL/GenBank/DDBJ databases">
        <authorList>
            <person name="de Groot N.N."/>
        </authorList>
    </citation>
    <scope>NUCLEOTIDE SEQUENCE [LARGE SCALE GENOMIC DNA]</scope>
    <source>
        <strain evidence="8 9">DSM 45514</strain>
    </source>
</reference>
<keyword evidence="3 6" id="KW-0812">Transmembrane</keyword>
<evidence type="ECO:0000256" key="6">
    <source>
        <dbReference type="RuleBase" id="RU366058"/>
    </source>
</evidence>
<evidence type="ECO:0000256" key="2">
    <source>
        <dbReference type="ARBA" id="ARBA00022475"/>
    </source>
</evidence>
<evidence type="ECO:0000256" key="1">
    <source>
        <dbReference type="ARBA" id="ARBA00004651"/>
    </source>
</evidence>
<evidence type="ECO:0000259" key="7">
    <source>
        <dbReference type="Pfam" id="PF09335"/>
    </source>
</evidence>